<evidence type="ECO:0000256" key="9">
    <source>
        <dbReference type="SAM" id="MobiDB-lite"/>
    </source>
</evidence>
<evidence type="ECO:0000256" key="5">
    <source>
        <dbReference type="ARBA" id="ARBA00022729"/>
    </source>
</evidence>
<keyword evidence="3" id="KW-1003">Cell membrane</keyword>
<organism evidence="12 13">
    <name type="scientific">Dorcoceras hygrometricum</name>
    <dbReference type="NCBI Taxonomy" id="472368"/>
    <lineage>
        <taxon>Eukaryota</taxon>
        <taxon>Viridiplantae</taxon>
        <taxon>Streptophyta</taxon>
        <taxon>Embryophyta</taxon>
        <taxon>Tracheophyta</taxon>
        <taxon>Spermatophyta</taxon>
        <taxon>Magnoliopsida</taxon>
        <taxon>eudicotyledons</taxon>
        <taxon>Gunneridae</taxon>
        <taxon>Pentapetalae</taxon>
        <taxon>asterids</taxon>
        <taxon>lamiids</taxon>
        <taxon>Lamiales</taxon>
        <taxon>Gesneriaceae</taxon>
        <taxon>Didymocarpoideae</taxon>
        <taxon>Trichosporeae</taxon>
        <taxon>Loxocarpinae</taxon>
        <taxon>Dorcoceras</taxon>
    </lineage>
</organism>
<keyword evidence="8" id="KW-0449">Lipoprotein</keyword>
<evidence type="ECO:0000256" key="7">
    <source>
        <dbReference type="ARBA" id="ARBA00023180"/>
    </source>
</evidence>
<dbReference type="SUPFAM" id="SSF47699">
    <property type="entry name" value="Bifunctional inhibitor/lipid-transfer protein/seed storage 2S albumin"/>
    <property type="match status" value="1"/>
</dbReference>
<protein>
    <submittedName>
        <fullName evidence="12">Xylogen-like protein 11-like</fullName>
    </submittedName>
</protein>
<dbReference type="Gene3D" id="1.10.110.10">
    <property type="entry name" value="Plant lipid-transfer and hydrophobic proteins"/>
    <property type="match status" value="1"/>
</dbReference>
<keyword evidence="6" id="KW-1015">Disulfide bond</keyword>
<dbReference type="PANTHER" id="PTHR33044">
    <property type="entry name" value="BIFUNCTIONAL INHIBITOR/LIPID-TRANSFER PROTEIN/SEED STORAGE 2S ALBUMIN SUPERFAMILY PROTEIN-RELATED"/>
    <property type="match status" value="1"/>
</dbReference>
<keyword evidence="4" id="KW-0472">Membrane</keyword>
<feature type="compositionally biased region" description="Low complexity" evidence="9">
    <location>
        <begin position="153"/>
        <end position="170"/>
    </location>
</feature>
<evidence type="ECO:0000313" key="12">
    <source>
        <dbReference type="EMBL" id="KZV30577.1"/>
    </source>
</evidence>
<reference evidence="12 13" key="1">
    <citation type="journal article" date="2015" name="Proc. Natl. Acad. Sci. U.S.A.">
        <title>The resurrection genome of Boea hygrometrica: A blueprint for survival of dehydration.</title>
        <authorList>
            <person name="Xiao L."/>
            <person name="Yang G."/>
            <person name="Zhang L."/>
            <person name="Yang X."/>
            <person name="Zhao S."/>
            <person name="Ji Z."/>
            <person name="Zhou Q."/>
            <person name="Hu M."/>
            <person name="Wang Y."/>
            <person name="Chen M."/>
            <person name="Xu Y."/>
            <person name="Jin H."/>
            <person name="Xiao X."/>
            <person name="Hu G."/>
            <person name="Bao F."/>
            <person name="Hu Y."/>
            <person name="Wan P."/>
            <person name="Li L."/>
            <person name="Deng X."/>
            <person name="Kuang T."/>
            <person name="Xiang C."/>
            <person name="Zhu J.K."/>
            <person name="Oliver M.J."/>
            <person name="He Y."/>
        </authorList>
    </citation>
    <scope>NUCLEOTIDE SEQUENCE [LARGE SCALE GENOMIC DNA]</scope>
    <source>
        <strain evidence="13">cv. XS01</strain>
    </source>
</reference>
<dbReference type="FunFam" id="1.10.110.10:FF:000001">
    <property type="entry name" value="Bifunctional inhibitor/lipid-transfer protein/seed storage 2S albumin superfamily protein"/>
    <property type="match status" value="1"/>
</dbReference>
<dbReference type="GO" id="GO:0005886">
    <property type="term" value="C:plasma membrane"/>
    <property type="evidence" value="ECO:0007669"/>
    <property type="project" value="UniProtKB-SubCell"/>
</dbReference>
<dbReference type="Proteomes" id="UP000250235">
    <property type="component" value="Unassembled WGS sequence"/>
</dbReference>
<dbReference type="InterPro" id="IPR043325">
    <property type="entry name" value="LTSS"/>
</dbReference>
<evidence type="ECO:0000313" key="13">
    <source>
        <dbReference type="Proteomes" id="UP000250235"/>
    </source>
</evidence>
<dbReference type="SMART" id="SM00499">
    <property type="entry name" value="AAI"/>
    <property type="match status" value="1"/>
</dbReference>
<name>A0A2Z7BF52_9LAMI</name>
<evidence type="ECO:0000256" key="3">
    <source>
        <dbReference type="ARBA" id="ARBA00022475"/>
    </source>
</evidence>
<keyword evidence="4" id="KW-0336">GPI-anchor</keyword>
<dbReference type="CDD" id="cd00010">
    <property type="entry name" value="AAI_LTSS"/>
    <property type="match status" value="1"/>
</dbReference>
<evidence type="ECO:0000256" key="8">
    <source>
        <dbReference type="ARBA" id="ARBA00023288"/>
    </source>
</evidence>
<feature type="region of interest" description="Disordered" evidence="9">
    <location>
        <begin position="153"/>
        <end position="174"/>
    </location>
</feature>
<keyword evidence="5 10" id="KW-0732">Signal</keyword>
<dbReference type="Pfam" id="PF14368">
    <property type="entry name" value="LTP_2"/>
    <property type="match status" value="1"/>
</dbReference>
<feature type="domain" description="Bifunctional inhibitor/plant lipid transfer protein/seed storage helical" evidence="11">
    <location>
        <begin position="59"/>
        <end position="137"/>
    </location>
</feature>
<sequence length="199" mass="19838">MAKPRTTTGTAYLLIFTALTSVATAISPVSAPLPSISLPPSSANAPEPYSTAPPPGPDCLVYLLKLSDCLTYVESGSNLTKPEKGCCSELADLVATQPICLCQLLGNPDKVGIPVDINKALTLPSVCKVSTPPVSLCSAIGVPVAGLAPSESPVPSAGGPGAGAPSTGSEAVGGPGNFASKSKHNFLVGLGALLLAYLI</sequence>
<gene>
    <name evidence="12" type="ORF">F511_05727</name>
</gene>
<proteinExistence type="inferred from homology"/>
<evidence type="ECO:0000256" key="2">
    <source>
        <dbReference type="ARBA" id="ARBA00009748"/>
    </source>
</evidence>
<accession>A0A2Z7BF52</accession>
<dbReference type="GO" id="GO:0098552">
    <property type="term" value="C:side of membrane"/>
    <property type="evidence" value="ECO:0007669"/>
    <property type="project" value="UniProtKB-KW"/>
</dbReference>
<evidence type="ECO:0000256" key="6">
    <source>
        <dbReference type="ARBA" id="ARBA00023157"/>
    </source>
</evidence>
<keyword evidence="13" id="KW-1185">Reference proteome</keyword>
<dbReference type="OrthoDB" id="785314at2759"/>
<comment type="similarity">
    <text evidence="2">Belongs to the plant LTP family.</text>
</comment>
<evidence type="ECO:0000256" key="10">
    <source>
        <dbReference type="SAM" id="SignalP"/>
    </source>
</evidence>
<evidence type="ECO:0000259" key="11">
    <source>
        <dbReference type="SMART" id="SM00499"/>
    </source>
</evidence>
<dbReference type="EMBL" id="KV008237">
    <property type="protein sequence ID" value="KZV30577.1"/>
    <property type="molecule type" value="Genomic_DNA"/>
</dbReference>
<feature type="chain" id="PRO_5016437636" evidence="10">
    <location>
        <begin position="26"/>
        <end position="199"/>
    </location>
</feature>
<dbReference type="InterPro" id="IPR016140">
    <property type="entry name" value="Bifunc_inhib/LTP/seed_store"/>
</dbReference>
<comment type="subcellular location">
    <subcellularLocation>
        <location evidence="1">Cell membrane</location>
        <topology evidence="1">Lipid-anchor</topology>
        <topology evidence="1">GPI-anchor</topology>
    </subcellularLocation>
</comment>
<evidence type="ECO:0000256" key="1">
    <source>
        <dbReference type="ARBA" id="ARBA00004609"/>
    </source>
</evidence>
<dbReference type="InterPro" id="IPR036312">
    <property type="entry name" value="Bifun_inhib/LTP/seed_sf"/>
</dbReference>
<keyword evidence="7" id="KW-0325">Glycoprotein</keyword>
<dbReference type="AlphaFoldDB" id="A0A2Z7BF52"/>
<evidence type="ECO:0000256" key="4">
    <source>
        <dbReference type="ARBA" id="ARBA00022622"/>
    </source>
</evidence>
<feature type="signal peptide" evidence="10">
    <location>
        <begin position="1"/>
        <end position="25"/>
    </location>
</feature>